<comment type="caution">
    <text evidence="4">The sequence shown here is derived from an EMBL/GenBank/DDBJ whole genome shotgun (WGS) entry which is preliminary data.</text>
</comment>
<proteinExistence type="predicted"/>
<evidence type="ECO:0000259" key="3">
    <source>
        <dbReference type="Pfam" id="PF14266"/>
    </source>
</evidence>
<feature type="domain" description="Putative component of 'biosynthetic module'" evidence="3">
    <location>
        <begin position="27"/>
        <end position="252"/>
    </location>
</feature>
<sequence>MIVKVKPLKTGILQTKAPFEDIKCIFKDERNNLSNRSLIKPVLFCRYIGMNYNESDYINKLKELDKYLQSIEVSYIKFTNGLEKVLDMNEIEKAKKIMDNYIELENDKHINPYKLFTLNMGYEIKNECLEWTKKQAFKEIMDLYDANNISKSETARKNFGVKLLLWMNKYLKQLFANECNINIIHKIIFYGTIKRHELYFLILLSKLGCDVIYINPKEDIDCEIPEVKHYSNVIRCSKMHNKVIQFPVHRSKVQDVRIEESVHKNFEEKVNKHMSNIKVQVEKSCEELSKLAESVVMINVYDNNKQLLGKGSGVVISDEGFIITNFHVVNKGVLFGVVFENDNNEYMVYNIVKYHTDYDLALIKVDKRTKSIELSKKNLVRGQKIIAIGSPLGLFNTISEGIVSGFRKFDYVEMVQITAPISSGSSGGALIDMYGNLAGITTSGFDGQNLNMAVLSQCIQQFAGNILKFT</sequence>
<dbReference type="Pfam" id="PF13365">
    <property type="entry name" value="Trypsin_2"/>
    <property type="match status" value="1"/>
</dbReference>
<dbReference type="RefSeq" id="WP_268050616.1">
    <property type="nucleotide sequence ID" value="NZ_JAPQES010000005.1"/>
</dbReference>
<keyword evidence="1" id="KW-0645">Protease</keyword>
<dbReference type="InterPro" id="IPR025647">
    <property type="entry name" value="YceG_bac"/>
</dbReference>
<keyword evidence="5" id="KW-1185">Reference proteome</keyword>
<dbReference type="PRINTS" id="PR00834">
    <property type="entry name" value="PROTEASES2C"/>
</dbReference>
<dbReference type="Proteomes" id="UP001079657">
    <property type="component" value="Unassembled WGS sequence"/>
</dbReference>
<dbReference type="PANTHER" id="PTHR43343">
    <property type="entry name" value="PEPTIDASE S12"/>
    <property type="match status" value="1"/>
</dbReference>
<evidence type="ECO:0000256" key="2">
    <source>
        <dbReference type="ARBA" id="ARBA00022801"/>
    </source>
</evidence>
<evidence type="ECO:0000256" key="1">
    <source>
        <dbReference type="ARBA" id="ARBA00022670"/>
    </source>
</evidence>
<evidence type="ECO:0000313" key="5">
    <source>
        <dbReference type="Proteomes" id="UP001079657"/>
    </source>
</evidence>
<dbReference type="SUPFAM" id="SSF50494">
    <property type="entry name" value="Trypsin-like serine proteases"/>
    <property type="match status" value="1"/>
</dbReference>
<reference evidence="4" key="1">
    <citation type="submission" date="2022-12" db="EMBL/GenBank/DDBJ databases">
        <authorList>
            <person name="Wang J."/>
        </authorList>
    </citation>
    <scope>NUCLEOTIDE SEQUENCE</scope>
    <source>
        <strain evidence="4">HY-42-06</strain>
    </source>
</reference>
<gene>
    <name evidence="4" type="ORF">OXH55_13895</name>
</gene>
<protein>
    <submittedName>
        <fullName evidence="4">Trypsin-like peptidase domain-containing protein</fullName>
    </submittedName>
</protein>
<keyword evidence="2" id="KW-0378">Hydrolase</keyword>
<evidence type="ECO:0000313" key="4">
    <source>
        <dbReference type="EMBL" id="MCY6371734.1"/>
    </source>
</evidence>
<dbReference type="EMBL" id="JAPQES010000005">
    <property type="protein sequence ID" value="MCY6371734.1"/>
    <property type="molecule type" value="Genomic_DNA"/>
</dbReference>
<dbReference type="Gene3D" id="2.40.10.120">
    <property type="match status" value="1"/>
</dbReference>
<dbReference type="Pfam" id="PF14266">
    <property type="entry name" value="YceG_bac"/>
    <property type="match status" value="1"/>
</dbReference>
<dbReference type="InterPro" id="IPR001940">
    <property type="entry name" value="Peptidase_S1C"/>
</dbReference>
<dbReference type="InterPro" id="IPR051201">
    <property type="entry name" value="Chloro_Bact_Ser_Proteases"/>
</dbReference>
<dbReference type="InterPro" id="IPR009003">
    <property type="entry name" value="Peptidase_S1_PA"/>
</dbReference>
<name>A0ABT4CRN9_9CLOT</name>
<accession>A0ABT4CRN9</accession>
<dbReference type="PANTHER" id="PTHR43343:SF3">
    <property type="entry name" value="PROTEASE DO-LIKE 8, CHLOROPLASTIC"/>
    <property type="match status" value="1"/>
</dbReference>
<organism evidence="4 5">
    <name type="scientific">Clostridium ganghwense</name>
    <dbReference type="NCBI Taxonomy" id="312089"/>
    <lineage>
        <taxon>Bacteria</taxon>
        <taxon>Bacillati</taxon>
        <taxon>Bacillota</taxon>
        <taxon>Clostridia</taxon>
        <taxon>Eubacteriales</taxon>
        <taxon>Clostridiaceae</taxon>
        <taxon>Clostridium</taxon>
    </lineage>
</organism>